<evidence type="ECO:0000313" key="4">
    <source>
        <dbReference type="Proteomes" id="UP000321192"/>
    </source>
</evidence>
<dbReference type="PANTHER" id="PTHR43249">
    <property type="entry name" value="UDP-N-ACETYL-2-AMINO-2-DEOXY-D-GLUCURONATE OXIDASE"/>
    <property type="match status" value="1"/>
</dbReference>
<evidence type="ECO:0000313" key="3">
    <source>
        <dbReference type="EMBL" id="TXH85119.1"/>
    </source>
</evidence>
<dbReference type="EMBL" id="SSFD01000157">
    <property type="protein sequence ID" value="TXH85119.1"/>
    <property type="molecule type" value="Genomic_DNA"/>
</dbReference>
<dbReference type="Proteomes" id="UP000321192">
    <property type="component" value="Unassembled WGS sequence"/>
</dbReference>
<gene>
    <name evidence="3" type="ORF">E6Q80_10225</name>
</gene>
<dbReference type="InterPro" id="IPR052515">
    <property type="entry name" value="Gfo/Idh/MocA_Oxidoreductase"/>
</dbReference>
<sequence>MHFAPAITDRKIRFALVGCGRIAQNHFAAMEKHADRCELVDVCDINPAALQAAVAKTGARGHAKLADLLAATTADCVILTTPSGLHPAQAIQIAEVGKHVMTEKPMATRWQDGLKMVEACDKAGVRLFVVKQNRRNATLQLLKRAVEQKRFGKIYAVSVNVFWTRPQEYYDSAKWRGTWEFDGGAFMNQASHYIDLLDWLIGPVESVMAYTGTLERDIEVEDSGVAAIRWRSGAMGTLNVSMLTYPKNLEGSITILGEKGTVRVGGVAVNEIQHWEFAEQRPEDEEIKHASYATTSVYGFGHPLYYDNVIQTLRGEAEAETDGREGLKSLELLIAMYLSSRDGKRVALPLEY</sequence>
<dbReference type="RefSeq" id="WP_276658596.1">
    <property type="nucleotide sequence ID" value="NZ_SSFD01000157.1"/>
</dbReference>
<name>A0A5C7SNN8_THASP</name>
<dbReference type="Gene3D" id="3.30.360.10">
    <property type="entry name" value="Dihydrodipicolinate Reductase, domain 2"/>
    <property type="match status" value="1"/>
</dbReference>
<dbReference type="Pfam" id="PF01408">
    <property type="entry name" value="GFO_IDH_MocA"/>
    <property type="match status" value="1"/>
</dbReference>
<evidence type="ECO:0000259" key="2">
    <source>
        <dbReference type="Pfam" id="PF02894"/>
    </source>
</evidence>
<dbReference type="PANTHER" id="PTHR43249:SF1">
    <property type="entry name" value="D-GLUCOSIDE 3-DEHYDROGENASE"/>
    <property type="match status" value="1"/>
</dbReference>
<dbReference type="AlphaFoldDB" id="A0A5C7SNN8"/>
<dbReference type="Gene3D" id="3.40.50.720">
    <property type="entry name" value="NAD(P)-binding Rossmann-like Domain"/>
    <property type="match status" value="1"/>
</dbReference>
<feature type="domain" description="Gfo/Idh/MocA-like oxidoreductase N-terminal" evidence="1">
    <location>
        <begin position="12"/>
        <end position="129"/>
    </location>
</feature>
<feature type="domain" description="Gfo/Idh/MocA-like oxidoreductase C-terminal" evidence="2">
    <location>
        <begin position="143"/>
        <end position="348"/>
    </location>
</feature>
<dbReference type="SUPFAM" id="SSF51735">
    <property type="entry name" value="NAD(P)-binding Rossmann-fold domains"/>
    <property type="match status" value="1"/>
</dbReference>
<comment type="caution">
    <text evidence="3">The sequence shown here is derived from an EMBL/GenBank/DDBJ whole genome shotgun (WGS) entry which is preliminary data.</text>
</comment>
<dbReference type="InterPro" id="IPR004104">
    <property type="entry name" value="Gfo/Idh/MocA-like_OxRdtase_C"/>
</dbReference>
<dbReference type="InterPro" id="IPR000683">
    <property type="entry name" value="Gfo/Idh/MocA-like_OxRdtase_N"/>
</dbReference>
<proteinExistence type="predicted"/>
<reference evidence="3 4" key="1">
    <citation type="submission" date="2018-09" db="EMBL/GenBank/DDBJ databases">
        <title>Metagenome Assembled Genomes from an Advanced Water Purification Facility.</title>
        <authorList>
            <person name="Stamps B.W."/>
            <person name="Spear J.R."/>
        </authorList>
    </citation>
    <scope>NUCLEOTIDE SEQUENCE [LARGE SCALE GENOMIC DNA]</scope>
    <source>
        <strain evidence="3">Bin_27_1</strain>
    </source>
</reference>
<accession>A0A5C7SNN8</accession>
<dbReference type="InterPro" id="IPR036291">
    <property type="entry name" value="NAD(P)-bd_dom_sf"/>
</dbReference>
<dbReference type="SUPFAM" id="SSF55347">
    <property type="entry name" value="Glyceraldehyde-3-phosphate dehydrogenase-like, C-terminal domain"/>
    <property type="match status" value="1"/>
</dbReference>
<evidence type="ECO:0000259" key="1">
    <source>
        <dbReference type="Pfam" id="PF01408"/>
    </source>
</evidence>
<dbReference type="GO" id="GO:0000166">
    <property type="term" value="F:nucleotide binding"/>
    <property type="evidence" value="ECO:0007669"/>
    <property type="project" value="InterPro"/>
</dbReference>
<organism evidence="3 4">
    <name type="scientific">Thauera aminoaromatica</name>
    <dbReference type="NCBI Taxonomy" id="164330"/>
    <lineage>
        <taxon>Bacteria</taxon>
        <taxon>Pseudomonadati</taxon>
        <taxon>Pseudomonadota</taxon>
        <taxon>Betaproteobacteria</taxon>
        <taxon>Rhodocyclales</taxon>
        <taxon>Zoogloeaceae</taxon>
        <taxon>Thauera</taxon>
    </lineage>
</organism>
<dbReference type="Pfam" id="PF02894">
    <property type="entry name" value="GFO_IDH_MocA_C"/>
    <property type="match status" value="1"/>
</dbReference>
<protein>
    <submittedName>
        <fullName evidence="3">Gfo/Idh/MocA family oxidoreductase</fullName>
    </submittedName>
</protein>